<dbReference type="InterPro" id="IPR043519">
    <property type="entry name" value="NT_sf"/>
</dbReference>
<evidence type="ECO:0000259" key="2">
    <source>
        <dbReference type="Pfam" id="PF04607"/>
    </source>
</evidence>
<evidence type="ECO:0000313" key="4">
    <source>
        <dbReference type="Proteomes" id="UP001081438"/>
    </source>
</evidence>
<dbReference type="Proteomes" id="UP001081438">
    <property type="component" value="Unassembled WGS sequence"/>
</dbReference>
<gene>
    <name evidence="3" type="ORF">NW112_06145</name>
</gene>
<comment type="pathway">
    <text evidence="1">Purine metabolism; ppGpp biosynthesis; ppGpp from GTP: step 1/2.</text>
</comment>
<organism evidence="3 4">
    <name type="scientific">Staphylococcus pettenkoferi</name>
    <dbReference type="NCBI Taxonomy" id="170573"/>
    <lineage>
        <taxon>Bacteria</taxon>
        <taxon>Bacillati</taxon>
        <taxon>Bacillota</taxon>
        <taxon>Bacilli</taxon>
        <taxon>Bacillales</taxon>
        <taxon>Staphylococcaceae</taxon>
        <taxon>Staphylococcus</taxon>
    </lineage>
</organism>
<name>A0A9Q4D555_9STAP</name>
<accession>A0A9Q4D555</accession>
<dbReference type="Gene3D" id="3.30.460.10">
    <property type="entry name" value="Beta Polymerase, domain 2"/>
    <property type="match status" value="1"/>
</dbReference>
<reference evidence="3" key="1">
    <citation type="journal article" date="2022" name="Int. J. Mol. Sci.">
        <title>Phenotypic and genotypic virulence characterisation of Staphylococcus pettenkoferi strains isolated from human bloodstream and diabetic foot infections.</title>
        <authorList>
            <person name="Magnan C."/>
        </authorList>
    </citation>
    <scope>NUCLEOTIDE SEQUENCE</scope>
    <source>
        <strain evidence="3">NSP020P</strain>
    </source>
</reference>
<comment type="caution">
    <text evidence="3">The sequence shown here is derived from an EMBL/GenBank/DDBJ whole genome shotgun (WGS) entry which is preliminary data.</text>
</comment>
<dbReference type="SUPFAM" id="SSF81301">
    <property type="entry name" value="Nucleotidyltransferase"/>
    <property type="match status" value="1"/>
</dbReference>
<dbReference type="InterPro" id="IPR007685">
    <property type="entry name" value="RelA_SpoT"/>
</dbReference>
<dbReference type="GO" id="GO:0015969">
    <property type="term" value="P:guanosine tetraphosphate metabolic process"/>
    <property type="evidence" value="ECO:0007669"/>
    <property type="project" value="InterPro"/>
</dbReference>
<evidence type="ECO:0000313" key="3">
    <source>
        <dbReference type="EMBL" id="MCY1594813.1"/>
    </source>
</evidence>
<feature type="domain" description="RelA/SpoT" evidence="2">
    <location>
        <begin position="73"/>
        <end position="189"/>
    </location>
</feature>
<dbReference type="AlphaFoldDB" id="A0A9Q4D555"/>
<dbReference type="Pfam" id="PF04607">
    <property type="entry name" value="RelA_SpoT"/>
    <property type="match status" value="1"/>
</dbReference>
<dbReference type="EMBL" id="JANSKX010000019">
    <property type="protein sequence ID" value="MCY1594813.1"/>
    <property type="molecule type" value="Genomic_DNA"/>
</dbReference>
<evidence type="ECO:0000256" key="1">
    <source>
        <dbReference type="ARBA" id="ARBA00004976"/>
    </source>
</evidence>
<protein>
    <recommendedName>
        <fullName evidence="2">RelA/SpoT domain-containing protein</fullName>
    </recommendedName>
</protein>
<sequence length="205" mass="24299">MLNVYNRTKYVAELTAHLDMNTNLKKTCVYKVMNHKGDIINSSIVMILQEYIDILISHEKELAINDNHDVKYRVKNFKCVINKITRFNRNNKLGTFPLNKVLNDILGYRLIITSTLPIKELKLNIQETVETLPTAMKNKITVLNSSKNQYKAVHVYFKLSNRTYPIELQIWRAKDREQNRDSHLAYKQDYMKWHVRETELIHQYG</sequence>
<proteinExistence type="predicted"/>